<comment type="cofactor">
    <cofactor evidence="7">
        <name>Zn(2+)</name>
        <dbReference type="ChEBI" id="CHEBI:29105"/>
    </cofactor>
    <text evidence="7">Binds 2 Zn(2+) ions per subunit.</text>
</comment>
<evidence type="ECO:0000313" key="10">
    <source>
        <dbReference type="Proteomes" id="UP000273143"/>
    </source>
</evidence>
<evidence type="ECO:0000256" key="3">
    <source>
        <dbReference type="ARBA" id="ARBA00006759"/>
    </source>
</evidence>
<feature type="domain" description="Metallo-beta-lactamase" evidence="8">
    <location>
        <begin position="12"/>
        <end position="173"/>
    </location>
</feature>
<dbReference type="InterPro" id="IPR001279">
    <property type="entry name" value="Metallo-B-lactamas"/>
</dbReference>
<feature type="binding site" evidence="7">
    <location>
        <position position="61"/>
    </location>
    <ligand>
        <name>Zn(2+)</name>
        <dbReference type="ChEBI" id="CHEBI:29105"/>
        <label>2</label>
    </ligand>
</feature>
<keyword evidence="5 7" id="KW-0378">Hydrolase</keyword>
<dbReference type="PANTHER" id="PTHR43705">
    <property type="entry name" value="HYDROXYACYLGLUTATHIONE HYDROLASE"/>
    <property type="match status" value="1"/>
</dbReference>
<dbReference type="GO" id="GO:0019243">
    <property type="term" value="P:methylglyoxal catabolic process to D-lactate via S-lactoyl-glutathione"/>
    <property type="evidence" value="ECO:0007669"/>
    <property type="project" value="UniProtKB-UniRule"/>
</dbReference>
<evidence type="ECO:0000256" key="6">
    <source>
        <dbReference type="ARBA" id="ARBA00022833"/>
    </source>
</evidence>
<proteinExistence type="inferred from homology"/>
<comment type="function">
    <text evidence="7">Thiolesterase that catalyzes the hydrolysis of S-D-lactoyl-glutathione to form glutathione and D-lactic acid.</text>
</comment>
<evidence type="ECO:0000259" key="8">
    <source>
        <dbReference type="SMART" id="SM00849"/>
    </source>
</evidence>
<dbReference type="GO" id="GO:0004416">
    <property type="term" value="F:hydroxyacylglutathione hydrolase activity"/>
    <property type="evidence" value="ECO:0007669"/>
    <property type="project" value="UniProtKB-UniRule"/>
</dbReference>
<comment type="pathway">
    <text evidence="2 7">Secondary metabolite metabolism; methylglyoxal degradation; (R)-lactate from methylglyoxal: step 2/2.</text>
</comment>
<feature type="binding site" evidence="7">
    <location>
        <position position="60"/>
    </location>
    <ligand>
        <name>Zn(2+)</name>
        <dbReference type="ChEBI" id="CHEBI:29105"/>
        <label>2</label>
    </ligand>
</feature>
<dbReference type="HAMAP" id="MF_01374">
    <property type="entry name" value="Glyoxalase_2"/>
    <property type="match status" value="1"/>
</dbReference>
<feature type="binding site" evidence="7">
    <location>
        <position position="56"/>
    </location>
    <ligand>
        <name>Zn(2+)</name>
        <dbReference type="ChEBI" id="CHEBI:29105"/>
        <label>1</label>
    </ligand>
</feature>
<dbReference type="Pfam" id="PF00753">
    <property type="entry name" value="Lactamase_B"/>
    <property type="match status" value="1"/>
</dbReference>
<protein>
    <recommendedName>
        <fullName evidence="7">Hydroxyacylglutathione hydrolase</fullName>
        <ecNumber evidence="7">3.1.2.6</ecNumber>
    </recommendedName>
    <alternativeName>
        <fullName evidence="7">Glyoxalase II</fullName>
        <shortName evidence="7">Glx II</shortName>
    </alternativeName>
</protein>
<feature type="binding site" evidence="7">
    <location>
        <position position="135"/>
    </location>
    <ligand>
        <name>Zn(2+)</name>
        <dbReference type="ChEBI" id="CHEBI:29105"/>
        <label>2</label>
    </ligand>
</feature>
<reference evidence="10" key="1">
    <citation type="submission" date="2018-06" db="EMBL/GenBank/DDBJ databases">
        <title>Complete genome of Pseudomonas insecticola strain QZS01.</title>
        <authorList>
            <person name="Wang J."/>
            <person name="Su Q."/>
        </authorList>
    </citation>
    <scope>NUCLEOTIDE SEQUENCE [LARGE SCALE GENOMIC DNA]</scope>
    <source>
        <strain evidence="10">QZS01</strain>
    </source>
</reference>
<keyword evidence="10" id="KW-1185">Reference proteome</keyword>
<dbReference type="EMBL" id="CP029822">
    <property type="protein sequence ID" value="AZS52266.1"/>
    <property type="molecule type" value="Genomic_DNA"/>
</dbReference>
<name>A0A3Q9JLA6_9GAMM</name>
<evidence type="ECO:0000256" key="2">
    <source>
        <dbReference type="ARBA" id="ARBA00004963"/>
    </source>
</evidence>
<comment type="similarity">
    <text evidence="3 7">Belongs to the metallo-beta-lactamase superfamily. Glyoxalase II family.</text>
</comment>
<feature type="binding site" evidence="7">
    <location>
        <position position="135"/>
    </location>
    <ligand>
        <name>Zn(2+)</name>
        <dbReference type="ChEBI" id="CHEBI:29105"/>
        <label>1</label>
    </ligand>
</feature>
<feature type="binding site" evidence="7">
    <location>
        <position position="58"/>
    </location>
    <ligand>
        <name>Zn(2+)</name>
        <dbReference type="ChEBI" id="CHEBI:29105"/>
        <label>1</label>
    </ligand>
</feature>
<gene>
    <name evidence="7 9" type="primary">gloB</name>
    <name evidence="9" type="ORF">DM558_13720</name>
</gene>
<dbReference type="CDD" id="cd07723">
    <property type="entry name" value="hydroxyacylglutathione_hydrolase_MBL-fold"/>
    <property type="match status" value="1"/>
</dbReference>
<dbReference type="Gene3D" id="3.60.15.10">
    <property type="entry name" value="Ribonuclease Z/Hydroxyacylglutathione hydrolase-like"/>
    <property type="match status" value="1"/>
</dbReference>
<dbReference type="InterPro" id="IPR050110">
    <property type="entry name" value="Glyoxalase_II_hydrolase"/>
</dbReference>
<accession>A0A3Q9JLA6</accession>
<dbReference type="PANTHER" id="PTHR43705:SF1">
    <property type="entry name" value="HYDROXYACYLGLUTATHIONE HYDROLASE GLOB"/>
    <property type="match status" value="1"/>
</dbReference>
<evidence type="ECO:0000256" key="4">
    <source>
        <dbReference type="ARBA" id="ARBA00022723"/>
    </source>
</evidence>
<dbReference type="InterPro" id="IPR036866">
    <property type="entry name" value="RibonucZ/Hydroxyglut_hydro"/>
</dbReference>
<keyword evidence="6 7" id="KW-0862">Zinc</keyword>
<feature type="binding site" evidence="7">
    <location>
        <position position="173"/>
    </location>
    <ligand>
        <name>Zn(2+)</name>
        <dbReference type="ChEBI" id="CHEBI:29105"/>
        <label>2</label>
    </ligand>
</feature>
<feature type="binding site" evidence="7">
    <location>
        <position position="112"/>
    </location>
    <ligand>
        <name>Zn(2+)</name>
        <dbReference type="ChEBI" id="CHEBI:29105"/>
        <label>1</label>
    </ligand>
</feature>
<dbReference type="InterPro" id="IPR032282">
    <property type="entry name" value="HAGH_C"/>
</dbReference>
<dbReference type="EC" id="3.1.2.6" evidence="7"/>
<evidence type="ECO:0000313" key="9">
    <source>
        <dbReference type="EMBL" id="AZS52266.1"/>
    </source>
</evidence>
<sequence length="261" mass="29272">MLEIEALPAFTDNYIWLIKNQTTKQAAVVDPGDANPVLAWLEKNKGWQLSDILITHHHQDHIGGISTLKAKTSATVFAPNNPGIPNKDIIVTNSQIIHIIGSLLRVIAVPGHTLDHVAYYAPTQKNMPARLFSGDTLFSGGCGRVFEGTMEQMYHSLQQLNELPPDTLIYPAHEYTVSNLKFAIAVEPSNNLAKEYLDKCIGLRESQQITLPSTLSMEQRVNPFLRCDQVSIIMTIENTLRLHPTDAKEVFSDLREWKNKF</sequence>
<comment type="subunit">
    <text evidence="7">Monomer.</text>
</comment>
<comment type="catalytic activity">
    <reaction evidence="1 7">
        <text>an S-(2-hydroxyacyl)glutathione + H2O = a 2-hydroxy carboxylate + glutathione + H(+)</text>
        <dbReference type="Rhea" id="RHEA:21864"/>
        <dbReference type="ChEBI" id="CHEBI:15377"/>
        <dbReference type="ChEBI" id="CHEBI:15378"/>
        <dbReference type="ChEBI" id="CHEBI:57925"/>
        <dbReference type="ChEBI" id="CHEBI:58896"/>
        <dbReference type="ChEBI" id="CHEBI:71261"/>
        <dbReference type="EC" id="3.1.2.6"/>
    </reaction>
</comment>
<dbReference type="InterPro" id="IPR017782">
    <property type="entry name" value="Hydroxyacylglutathione_Hdrlase"/>
</dbReference>
<dbReference type="RefSeq" id="WP_127164903.1">
    <property type="nucleotide sequence ID" value="NZ_CP029822.1"/>
</dbReference>
<evidence type="ECO:0000256" key="5">
    <source>
        <dbReference type="ARBA" id="ARBA00022801"/>
    </source>
</evidence>
<dbReference type="PIRSF" id="PIRSF005457">
    <property type="entry name" value="Glx"/>
    <property type="match status" value="1"/>
</dbReference>
<keyword evidence="4 7" id="KW-0479">Metal-binding</keyword>
<dbReference type="GO" id="GO:0046872">
    <property type="term" value="F:metal ion binding"/>
    <property type="evidence" value="ECO:0007669"/>
    <property type="project" value="UniProtKB-KW"/>
</dbReference>
<evidence type="ECO:0000256" key="7">
    <source>
        <dbReference type="HAMAP-Rule" id="MF_01374"/>
    </source>
</evidence>
<dbReference type="Pfam" id="PF16123">
    <property type="entry name" value="HAGH_C"/>
    <property type="match status" value="1"/>
</dbReference>
<dbReference type="Proteomes" id="UP000273143">
    <property type="component" value="Chromosome"/>
</dbReference>
<organism evidence="9 10">
    <name type="scientific">Entomomonas moraniae</name>
    <dbReference type="NCBI Taxonomy" id="2213226"/>
    <lineage>
        <taxon>Bacteria</taxon>
        <taxon>Pseudomonadati</taxon>
        <taxon>Pseudomonadota</taxon>
        <taxon>Gammaproteobacteria</taxon>
        <taxon>Pseudomonadales</taxon>
        <taxon>Pseudomonadaceae</taxon>
        <taxon>Entomomonas</taxon>
    </lineage>
</organism>
<dbReference type="NCBIfam" id="TIGR03413">
    <property type="entry name" value="GSH_gloB"/>
    <property type="match status" value="1"/>
</dbReference>
<dbReference type="SMART" id="SM00849">
    <property type="entry name" value="Lactamase_B"/>
    <property type="match status" value="1"/>
</dbReference>
<dbReference type="KEGG" id="emo:DM558_13720"/>
<evidence type="ECO:0000256" key="1">
    <source>
        <dbReference type="ARBA" id="ARBA00001623"/>
    </source>
</evidence>
<dbReference type="SUPFAM" id="SSF56281">
    <property type="entry name" value="Metallo-hydrolase/oxidoreductase"/>
    <property type="match status" value="1"/>
</dbReference>
<dbReference type="UniPathway" id="UPA00619">
    <property type="reaction ID" value="UER00676"/>
</dbReference>
<dbReference type="AlphaFoldDB" id="A0A3Q9JLA6"/>
<dbReference type="InterPro" id="IPR035680">
    <property type="entry name" value="Clx_II_MBL"/>
</dbReference>